<dbReference type="AlphaFoldDB" id="A0A6C0LHY0"/>
<proteinExistence type="predicted"/>
<dbReference type="PANTHER" id="PTHR10003">
    <property type="entry name" value="SUPEROXIDE DISMUTASE CU-ZN -RELATED"/>
    <property type="match status" value="1"/>
</dbReference>
<dbReference type="InterPro" id="IPR024134">
    <property type="entry name" value="SOD_Cu/Zn_/chaperone"/>
</dbReference>
<dbReference type="InterPro" id="IPR001424">
    <property type="entry name" value="SOD_Cu_Zn_dom"/>
</dbReference>
<dbReference type="PROSITE" id="PS00332">
    <property type="entry name" value="SOD_CU_ZN_2"/>
    <property type="match status" value="1"/>
</dbReference>
<dbReference type="GO" id="GO:0006801">
    <property type="term" value="P:superoxide metabolic process"/>
    <property type="evidence" value="ECO:0007669"/>
    <property type="project" value="InterPro"/>
</dbReference>
<evidence type="ECO:0000259" key="1">
    <source>
        <dbReference type="Pfam" id="PF00080"/>
    </source>
</evidence>
<dbReference type="EMBL" id="MN740503">
    <property type="protein sequence ID" value="QHU30040.1"/>
    <property type="molecule type" value="Genomic_DNA"/>
</dbReference>
<dbReference type="CDD" id="cd00305">
    <property type="entry name" value="Cu-Zn_Superoxide_Dismutase"/>
    <property type="match status" value="1"/>
</dbReference>
<dbReference type="PROSITE" id="PS00087">
    <property type="entry name" value="SOD_CU_ZN_1"/>
    <property type="match status" value="1"/>
</dbReference>
<dbReference type="SUPFAM" id="SSF49329">
    <property type="entry name" value="Cu,Zn superoxide dismutase-like"/>
    <property type="match status" value="1"/>
</dbReference>
<feature type="domain" description="Superoxide dismutase copper/zinc binding" evidence="1">
    <location>
        <begin position="72"/>
        <end position="205"/>
    </location>
</feature>
<dbReference type="InterPro" id="IPR018152">
    <property type="entry name" value="SOD_Cu/Zn_BS"/>
</dbReference>
<organism evidence="2">
    <name type="scientific">viral metagenome</name>
    <dbReference type="NCBI Taxonomy" id="1070528"/>
    <lineage>
        <taxon>unclassified sequences</taxon>
        <taxon>metagenomes</taxon>
        <taxon>organismal metagenomes</taxon>
    </lineage>
</organism>
<dbReference type="InterPro" id="IPR036423">
    <property type="entry name" value="SOD-like_Cu/Zn_dom_sf"/>
</dbReference>
<evidence type="ECO:0000313" key="2">
    <source>
        <dbReference type="EMBL" id="QHU30040.1"/>
    </source>
</evidence>
<dbReference type="Gene3D" id="2.60.40.200">
    <property type="entry name" value="Superoxide dismutase, copper/zinc binding domain"/>
    <property type="match status" value="1"/>
</dbReference>
<protein>
    <recommendedName>
        <fullName evidence="1">Superoxide dismutase copper/zinc binding domain-containing protein</fullName>
    </recommendedName>
</protein>
<dbReference type="Pfam" id="PF00080">
    <property type="entry name" value="Sod_Cu"/>
    <property type="match status" value="1"/>
</dbReference>
<accession>A0A6C0LHY0</accession>
<name>A0A6C0LHY0_9ZZZZ</name>
<sequence length="209" mass="22815">MDCCKVSRNTNKCKRRSDGKIFKLPRRFTKKKCRNARGFSMRSSCAPFKNCYSGGNKKQYKATAYINMNDISGKIFFTSRGKKCRIKYSIHGLPNGKHGFHIHRCGDLTKGCTGGCDHFNPTNSSHGGINTKNRHAGDLGNINSKKGTASGSITVSNLSCDPSSLFSIIGRMIIIHEDEDDIGLGNNEESTRTGNAGSRIACAIIGRAD</sequence>
<dbReference type="PRINTS" id="PR00068">
    <property type="entry name" value="CUZNDISMTASE"/>
</dbReference>
<reference evidence="2" key="1">
    <citation type="journal article" date="2020" name="Nature">
        <title>Giant virus diversity and host interactions through global metagenomics.</title>
        <authorList>
            <person name="Schulz F."/>
            <person name="Roux S."/>
            <person name="Paez-Espino D."/>
            <person name="Jungbluth S."/>
            <person name="Walsh D.A."/>
            <person name="Denef V.J."/>
            <person name="McMahon K.D."/>
            <person name="Konstantinidis K.T."/>
            <person name="Eloe-Fadrosh E.A."/>
            <person name="Kyrpides N.C."/>
            <person name="Woyke T."/>
        </authorList>
    </citation>
    <scope>NUCLEOTIDE SEQUENCE</scope>
    <source>
        <strain evidence="2">GVMAG-M-3300027833-11</strain>
    </source>
</reference>
<dbReference type="GO" id="GO:0005507">
    <property type="term" value="F:copper ion binding"/>
    <property type="evidence" value="ECO:0007669"/>
    <property type="project" value="InterPro"/>
</dbReference>